<reference evidence="1 2" key="1">
    <citation type="journal article" date="2022" name="BMC Genomics">
        <title>Comparative genome analysis of mycobacteria focusing on tRNA and non-coding RNA.</title>
        <authorList>
            <person name="Behra P.R.K."/>
            <person name="Pettersson B.M.F."/>
            <person name="Ramesh M."/>
            <person name="Das S."/>
            <person name="Dasgupta S."/>
            <person name="Kirsebom L.A."/>
        </authorList>
    </citation>
    <scope>NUCLEOTIDE SEQUENCE [LARGE SCALE GENOMIC DNA]</scope>
    <source>
        <strain evidence="1 2">DSM 44078</strain>
    </source>
</reference>
<dbReference type="Proteomes" id="UP001526201">
    <property type="component" value="Unassembled WGS sequence"/>
</dbReference>
<evidence type="ECO:0000313" key="1">
    <source>
        <dbReference type="EMBL" id="MCV7226083.1"/>
    </source>
</evidence>
<proteinExistence type="predicted"/>
<name>A0ABT3C9H2_9MYCO</name>
<keyword evidence="2" id="KW-1185">Reference proteome</keyword>
<organism evidence="1 2">
    <name type="scientific">Mycolicibacterium komossense</name>
    <dbReference type="NCBI Taxonomy" id="1779"/>
    <lineage>
        <taxon>Bacteria</taxon>
        <taxon>Bacillati</taxon>
        <taxon>Actinomycetota</taxon>
        <taxon>Actinomycetes</taxon>
        <taxon>Mycobacteriales</taxon>
        <taxon>Mycobacteriaceae</taxon>
        <taxon>Mycolicibacterium</taxon>
    </lineage>
</organism>
<accession>A0ABT3C9H2</accession>
<dbReference type="RefSeq" id="WP_264066919.1">
    <property type="nucleotide sequence ID" value="NZ_JACKTY010000020.1"/>
</dbReference>
<protein>
    <submittedName>
        <fullName evidence="1">Uncharacterized protein</fullName>
    </submittedName>
</protein>
<evidence type="ECO:0000313" key="2">
    <source>
        <dbReference type="Proteomes" id="UP001526201"/>
    </source>
</evidence>
<dbReference type="EMBL" id="JACKTY010000020">
    <property type="protein sequence ID" value="MCV7226083.1"/>
    <property type="molecule type" value="Genomic_DNA"/>
</dbReference>
<gene>
    <name evidence="1" type="ORF">H7J73_08565</name>
</gene>
<comment type="caution">
    <text evidence="1">The sequence shown here is derived from an EMBL/GenBank/DDBJ whole genome shotgun (WGS) entry which is preliminary data.</text>
</comment>
<sequence length="116" mass="12223">MTTIPESWDGATAISAERTRQLFDEGYSLEHDAAHGAIQLIDAALAYTVQAQDRLSEAAGEGVGSDGPEHYWPWDPSTFRPDDDALRSIAKAGALLAAAYDAVAAQRSASASGSDQ</sequence>